<dbReference type="PANTHER" id="PTHR12197:SF292">
    <property type="entry name" value="SET DOMAIN-CONTAINING PROTEIN"/>
    <property type="match status" value="1"/>
</dbReference>
<dbReference type="InterPro" id="IPR011990">
    <property type="entry name" value="TPR-like_helical_dom_sf"/>
</dbReference>
<dbReference type="PROSITE" id="PS50280">
    <property type="entry name" value="SET"/>
    <property type="match status" value="1"/>
</dbReference>
<feature type="domain" description="SET" evidence="1">
    <location>
        <begin position="326"/>
        <end position="503"/>
    </location>
</feature>
<dbReference type="Gene3D" id="3.40.50.720">
    <property type="entry name" value="NAD(P)-binding Rossmann-like Domain"/>
    <property type="match status" value="1"/>
</dbReference>
<dbReference type="Proteomes" id="UP000275652">
    <property type="component" value="Unassembled WGS sequence"/>
</dbReference>
<dbReference type="EMBL" id="QUTI01020634">
    <property type="protein sequence ID" value="RLO09047.1"/>
    <property type="molecule type" value="Genomic_DNA"/>
</dbReference>
<dbReference type="PANTHER" id="PTHR12197">
    <property type="entry name" value="HISTONE-LYSINE N-METHYLTRANSFERASE SMYD"/>
    <property type="match status" value="1"/>
</dbReference>
<dbReference type="InterPro" id="IPR046341">
    <property type="entry name" value="SET_dom_sf"/>
</dbReference>
<dbReference type="Gene3D" id="2.170.270.10">
    <property type="entry name" value="SET domain"/>
    <property type="match status" value="1"/>
</dbReference>
<dbReference type="InterPro" id="IPR050869">
    <property type="entry name" value="H3K4_H4K5_MeTrfase"/>
</dbReference>
<dbReference type="InterPro" id="IPR001214">
    <property type="entry name" value="SET_dom"/>
</dbReference>
<dbReference type="CDD" id="cd20071">
    <property type="entry name" value="SET_SMYD"/>
    <property type="match status" value="1"/>
</dbReference>
<reference evidence="2 3" key="1">
    <citation type="journal article" date="2018" name="J. Invertebr. Pathol.">
        <title>New genotyping method for the causative agent of crayfish plague (Aphanomyces astaci) based on whole genome data.</title>
        <authorList>
            <person name="Minardi D."/>
            <person name="Studholme D.J."/>
            <person name="van der Giezen M."/>
            <person name="Pretto T."/>
            <person name="Oidtmann B."/>
        </authorList>
    </citation>
    <scope>NUCLEOTIDE SEQUENCE [LARGE SCALE GENOMIC DNA]</scope>
    <source>
        <strain evidence="2 3">KB13</strain>
    </source>
</reference>
<dbReference type="Gene3D" id="1.25.40.10">
    <property type="entry name" value="Tetratricopeptide repeat domain"/>
    <property type="match status" value="1"/>
</dbReference>
<organism evidence="2 3">
    <name type="scientific">Aphanomyces astaci</name>
    <name type="common">Crayfish plague agent</name>
    <dbReference type="NCBI Taxonomy" id="112090"/>
    <lineage>
        <taxon>Eukaryota</taxon>
        <taxon>Sar</taxon>
        <taxon>Stramenopiles</taxon>
        <taxon>Oomycota</taxon>
        <taxon>Saprolegniomycetes</taxon>
        <taxon>Saprolegniales</taxon>
        <taxon>Verrucalvaceae</taxon>
        <taxon>Aphanomyces</taxon>
    </lineage>
</organism>
<evidence type="ECO:0000313" key="3">
    <source>
        <dbReference type="Proteomes" id="UP000275652"/>
    </source>
</evidence>
<dbReference type="InterPro" id="IPR036291">
    <property type="entry name" value="NAD(P)-bd_dom_sf"/>
</dbReference>
<dbReference type="SUPFAM" id="SSF51735">
    <property type="entry name" value="NAD(P)-binding Rossmann-fold domains"/>
    <property type="match status" value="1"/>
</dbReference>
<dbReference type="SUPFAM" id="SSF82199">
    <property type="entry name" value="SET domain"/>
    <property type="match status" value="1"/>
</dbReference>
<name>A0A9X8E430_APHAT</name>
<feature type="non-terminal residue" evidence="2">
    <location>
        <position position="681"/>
    </location>
</feature>
<evidence type="ECO:0000259" key="1">
    <source>
        <dbReference type="PROSITE" id="PS50280"/>
    </source>
</evidence>
<accession>A0A9X8E430</accession>
<sequence>MCDARKLGLVVIGDHGSLGRGLLHALDTSSQAEFCGASVHIAAIGGDRGYIKHPHGLSWDHIRTLLNHTAIFHGSGLQQGDVTVAHSPMDDETSEQVEVDADDNGDDFQRRDKLRDVLGDLAAFGHYDKFIVVDCTSTASPSHVEDLALAKSLGMGLVLANIHVVAGPWATYASLVLDTTTKTKQSSLVAFEATVGKGLPVLSTIRRLQASGDHVTLVRGTFSDAVGHVLAEMEAVVEIQTTNFPHGILVQVAKPDATGTVAAIVADIASLSCIFDDEEVEATAAEINDVHLEFTTSVTSSTSIDHDESSQYQPTLWTHVPPDYLGPMEFRANEDEFGGGRGYYAARDIPAGTLLIRERAYVLWPDVDDRSALLLATVEQILQCDDADEIATNLAPLHPVVLEDLPATLLDAAHEEYTASLTALLARYGRDSDDNAIVRRWLQVVLGMQCNAFTSGVFLHTAMFNHDCNPNCVKFTPESALSVSEVRAAKAIKQGDQLFISYVYPREQSRERRQAQLVRQFGFTCRCPMCGRGDSFSAPPQSSETPQGADKTLDEIESDLGVLEDLFAEHASNNASQVLHAALEALSDLLEVVAHDHVVMMRVHKLVADSCDSLIKRQKNVQEHAILFVRSCVELLELQRLFLDHDHIDLARTLNDISQGIRLLLSYSPQVLLDEFPEWST</sequence>
<comment type="caution">
    <text evidence="2">The sequence shown here is derived from an EMBL/GenBank/DDBJ whole genome shotgun (WGS) entry which is preliminary data.</text>
</comment>
<evidence type="ECO:0000313" key="2">
    <source>
        <dbReference type="EMBL" id="RLO09047.1"/>
    </source>
</evidence>
<proteinExistence type="predicted"/>
<dbReference type="Pfam" id="PF00856">
    <property type="entry name" value="SET"/>
    <property type="match status" value="1"/>
</dbReference>
<gene>
    <name evidence="2" type="ORF">DYB28_003466</name>
</gene>
<dbReference type="SMART" id="SM00317">
    <property type="entry name" value="SET"/>
    <property type="match status" value="1"/>
</dbReference>
<protein>
    <recommendedName>
        <fullName evidence="1">SET domain-containing protein</fullName>
    </recommendedName>
</protein>
<dbReference type="AlphaFoldDB" id="A0A9X8E430"/>